<dbReference type="Proteomes" id="UP001164305">
    <property type="component" value="Chromosome"/>
</dbReference>
<sequence>MGYLAVLPQHRGHGYVDEILEYITRFHIGDGARRITATTDAVNTPMAAAFDRAGYKLVEVRIDLEPPQMH</sequence>
<dbReference type="PROSITE" id="PS51186">
    <property type="entry name" value="GNAT"/>
    <property type="match status" value="1"/>
</dbReference>
<dbReference type="InterPro" id="IPR000182">
    <property type="entry name" value="GNAT_dom"/>
</dbReference>
<gene>
    <name evidence="2" type="ORF">BRM3_00260</name>
</gene>
<dbReference type="InterPro" id="IPR016181">
    <property type="entry name" value="Acyl_CoA_acyltransferase"/>
</dbReference>
<protein>
    <submittedName>
        <fullName evidence="2">GNAT family N-acetyltransferase</fullName>
    </submittedName>
</protein>
<evidence type="ECO:0000259" key="1">
    <source>
        <dbReference type="PROSITE" id="PS51186"/>
    </source>
</evidence>
<dbReference type="Gene3D" id="3.40.630.30">
    <property type="match status" value="1"/>
</dbReference>
<accession>A0ABY6G136</accession>
<feature type="domain" description="N-acetyltransferase" evidence="1">
    <location>
        <begin position="1"/>
        <end position="70"/>
    </location>
</feature>
<dbReference type="EMBL" id="CP107020">
    <property type="protein sequence ID" value="UYG16910.1"/>
    <property type="molecule type" value="Genomic_DNA"/>
</dbReference>
<reference evidence="2" key="1">
    <citation type="submission" date="2022-10" db="EMBL/GenBank/DDBJ databases">
        <title>Whole-Genome Sequencing of Brachybacterium huguangmaarense BRM-3, Isolated from Betula schmidtii.</title>
        <authorList>
            <person name="Haam D."/>
        </authorList>
    </citation>
    <scope>NUCLEOTIDE SEQUENCE</scope>
    <source>
        <strain evidence="2">BRM-3</strain>
    </source>
</reference>
<dbReference type="SUPFAM" id="SSF55729">
    <property type="entry name" value="Acyl-CoA N-acyltransferases (Nat)"/>
    <property type="match status" value="1"/>
</dbReference>
<organism evidence="2 3">
    <name type="scientific">Brachybacterium huguangmaarense</name>
    <dbReference type="NCBI Taxonomy" id="1652028"/>
    <lineage>
        <taxon>Bacteria</taxon>
        <taxon>Bacillati</taxon>
        <taxon>Actinomycetota</taxon>
        <taxon>Actinomycetes</taxon>
        <taxon>Micrococcales</taxon>
        <taxon>Dermabacteraceae</taxon>
        <taxon>Brachybacterium</taxon>
    </lineage>
</organism>
<dbReference type="Pfam" id="PF00583">
    <property type="entry name" value="Acetyltransf_1"/>
    <property type="match status" value="1"/>
</dbReference>
<name>A0ABY6G136_9MICO</name>
<evidence type="ECO:0000313" key="3">
    <source>
        <dbReference type="Proteomes" id="UP001164305"/>
    </source>
</evidence>
<proteinExistence type="predicted"/>
<evidence type="ECO:0000313" key="2">
    <source>
        <dbReference type="EMBL" id="UYG16910.1"/>
    </source>
</evidence>
<keyword evidence="3" id="KW-1185">Reference proteome</keyword>